<dbReference type="Proteomes" id="UP000317421">
    <property type="component" value="Unassembled WGS sequence"/>
</dbReference>
<sequence>MPSLPPRQTVLRFALTALAVGLCGFSHERAAADTWIDTHDEPTPAWELETSAGAQLVARERVRTSGGLKAAEIGAERIAYASPPGIPAWAWRRVPEAAVIAELVVEADIRTKIPGTLLAVEVVLPRVTNAEGQPLALRLRSTPLAGVANELRLDQLPLRLQREARVWRVSHPDEPIDVRGAYVRRVGVGLPSVGRPAEALICELRLQGLVAPFDPVEEAPEATVTTVIESGTLRPTEVTLRSDGFRIDGELFYPRAWRWRGEPMAQLAAMGVNTLWLETTATPQQLVEAAHHRLRLVCPAPASSDEAAAVETWDRVLAWVLPGTLGARDLDTGLVRAEDARLLPPAARRPILASITEAADEWSRVADGLVVDIHHARVVPPGTPALRVVRLDIGPQLTAQLDALLGDGLATVWLPPADVAAGVDGALTEGAIGVAFTANERLDEADDATIAAAGWLEAVNRRLRLVEPWLTGPRSTHPVSDAAVLLNRGGVRLATTPLIAAAPVDGAKLLLPGVDETARVYRLSPAGLAPWPLERMAGGVGVRPPGGESPGDLLVCNDSRVVKSLQDYTRQTAARAAANLLQVAEKHVRLTEALPAADRQSALRRLSEARLAMSRRDHAAAYDAAHAALALVSAAERQRRDIAQQGTWATSSPLSVLPATLTDSFRMSQLLAASPRGPNRLHGGSFEDIEELRRVGWRHPSVDGSEAAVEVELATASPMHGERVLRLRGERRDASSRIVSPTIELQAGDTVEVTGWARVAATPLGGKLTITDTLGGDELALSIDDTAGEWRPFHLLRATSAATTLRVSLTIDGAVTADIDGVMVRTIEPLGVAARGGAQPK</sequence>
<proteinExistence type="predicted"/>
<keyword evidence="2" id="KW-1185">Reference proteome</keyword>
<dbReference type="Gene3D" id="2.60.120.260">
    <property type="entry name" value="Galactose-binding domain-like"/>
    <property type="match status" value="1"/>
</dbReference>
<protein>
    <submittedName>
        <fullName evidence="1">Uncharacterized protein</fullName>
    </submittedName>
</protein>
<evidence type="ECO:0000313" key="2">
    <source>
        <dbReference type="Proteomes" id="UP000317421"/>
    </source>
</evidence>
<dbReference type="OrthoDB" id="285961at2"/>
<accession>A0A5C6A9B5</accession>
<name>A0A5C6A9B5_9BACT</name>
<dbReference type="AlphaFoldDB" id="A0A5C6A9B5"/>
<organism evidence="1 2">
    <name type="scientific">Botrimarina colliarenosi</name>
    <dbReference type="NCBI Taxonomy" id="2528001"/>
    <lineage>
        <taxon>Bacteria</taxon>
        <taxon>Pseudomonadati</taxon>
        <taxon>Planctomycetota</taxon>
        <taxon>Planctomycetia</taxon>
        <taxon>Pirellulales</taxon>
        <taxon>Lacipirellulaceae</taxon>
        <taxon>Botrimarina</taxon>
    </lineage>
</organism>
<dbReference type="EMBL" id="SJPR01000004">
    <property type="protein sequence ID" value="TWT95990.1"/>
    <property type="molecule type" value="Genomic_DNA"/>
</dbReference>
<comment type="caution">
    <text evidence="1">The sequence shown here is derived from an EMBL/GenBank/DDBJ whole genome shotgun (WGS) entry which is preliminary data.</text>
</comment>
<dbReference type="RefSeq" id="WP_146445786.1">
    <property type="nucleotide sequence ID" value="NZ_SJPR01000004.1"/>
</dbReference>
<reference evidence="1 2" key="1">
    <citation type="submission" date="2019-02" db="EMBL/GenBank/DDBJ databases">
        <title>Deep-cultivation of Planctomycetes and their phenomic and genomic characterization uncovers novel biology.</title>
        <authorList>
            <person name="Wiegand S."/>
            <person name="Jogler M."/>
            <person name="Boedeker C."/>
            <person name="Pinto D."/>
            <person name="Vollmers J."/>
            <person name="Rivas-Marin E."/>
            <person name="Kohn T."/>
            <person name="Peeters S.H."/>
            <person name="Heuer A."/>
            <person name="Rast P."/>
            <person name="Oberbeckmann S."/>
            <person name="Bunk B."/>
            <person name="Jeske O."/>
            <person name="Meyerdierks A."/>
            <person name="Storesund J.E."/>
            <person name="Kallscheuer N."/>
            <person name="Luecker S."/>
            <person name="Lage O.M."/>
            <person name="Pohl T."/>
            <person name="Merkel B.J."/>
            <person name="Hornburger P."/>
            <person name="Mueller R.-W."/>
            <person name="Bruemmer F."/>
            <person name="Labrenz M."/>
            <person name="Spormann A.M."/>
            <person name="Op Den Camp H."/>
            <person name="Overmann J."/>
            <person name="Amann R."/>
            <person name="Jetten M.S.M."/>
            <person name="Mascher T."/>
            <person name="Medema M.H."/>
            <person name="Devos D.P."/>
            <person name="Kaster A.-K."/>
            <person name="Ovreas L."/>
            <person name="Rohde M."/>
            <person name="Galperin M.Y."/>
            <person name="Jogler C."/>
        </authorList>
    </citation>
    <scope>NUCLEOTIDE SEQUENCE [LARGE SCALE GENOMIC DNA]</scope>
    <source>
        <strain evidence="1 2">Pla108</strain>
    </source>
</reference>
<gene>
    <name evidence="1" type="ORF">Pla108_30690</name>
</gene>
<evidence type="ECO:0000313" key="1">
    <source>
        <dbReference type="EMBL" id="TWT95990.1"/>
    </source>
</evidence>